<evidence type="ECO:0000256" key="2">
    <source>
        <dbReference type="ARBA" id="ARBA00022692"/>
    </source>
</evidence>
<evidence type="ECO:0000256" key="3">
    <source>
        <dbReference type="ARBA" id="ARBA00022989"/>
    </source>
</evidence>
<keyword evidence="5" id="KW-0735">Signal-anchor</keyword>
<dbReference type="Pfam" id="PF05569">
    <property type="entry name" value="Peptidase_M56"/>
    <property type="match status" value="1"/>
</dbReference>
<evidence type="ECO:0000256" key="4">
    <source>
        <dbReference type="ARBA" id="ARBA00023136"/>
    </source>
</evidence>
<feature type="transmembrane region" description="Helical" evidence="5">
    <location>
        <begin position="37"/>
        <end position="60"/>
    </location>
</feature>
<evidence type="ECO:0000313" key="7">
    <source>
        <dbReference type="EMBL" id="MFC4361491.1"/>
    </source>
</evidence>
<dbReference type="InterPro" id="IPR052173">
    <property type="entry name" value="Beta-lactam_resp_regulator"/>
</dbReference>
<evidence type="ECO:0000256" key="1">
    <source>
        <dbReference type="ARBA" id="ARBA00004167"/>
    </source>
</evidence>
<evidence type="ECO:0000259" key="6">
    <source>
        <dbReference type="PROSITE" id="PS52015"/>
    </source>
</evidence>
<reference evidence="8" key="1">
    <citation type="journal article" date="2019" name="Int. J. Syst. Evol. Microbiol.">
        <title>The Global Catalogue of Microorganisms (GCM) 10K type strain sequencing project: providing services to taxonomists for standard genome sequencing and annotation.</title>
        <authorList>
            <consortium name="The Broad Institute Genomics Platform"/>
            <consortium name="The Broad Institute Genome Sequencing Center for Infectious Disease"/>
            <person name="Wu L."/>
            <person name="Ma J."/>
        </authorList>
    </citation>
    <scope>NUCLEOTIDE SEQUENCE [LARGE SCALE GENOMIC DNA]</scope>
    <source>
        <strain evidence="8">CECT 8570</strain>
    </source>
</reference>
<keyword evidence="5" id="KW-0997">Cell inner membrane</keyword>
<dbReference type="PANTHER" id="PTHR34978:SF3">
    <property type="entry name" value="SLR0241 PROTEIN"/>
    <property type="match status" value="1"/>
</dbReference>
<dbReference type="Gene3D" id="3.30.1150.10">
    <property type="match status" value="1"/>
</dbReference>
<keyword evidence="2 5" id="KW-0812">Transmembrane</keyword>
<accession>A0ABV8V0R0</accession>
<comment type="caution">
    <text evidence="7">The sequence shown here is derived from an EMBL/GenBank/DDBJ whole genome shotgun (WGS) entry which is preliminary data.</text>
</comment>
<dbReference type="InterPro" id="IPR008756">
    <property type="entry name" value="Peptidase_M56"/>
</dbReference>
<keyword evidence="5" id="KW-0653">Protein transport</keyword>
<dbReference type="InterPro" id="IPR037682">
    <property type="entry name" value="TonB_C"/>
</dbReference>
<sequence length="489" mass="54286">MLTINLLISLTLKPLLLMGLAYALFRQDKQRSASHQHLLATVILWSLPLLIGMSFLLPALPLQTEFFDSSSANLLTQPWQEIVLLPWVQALVAVYLFALLFQIFYLLLGLALLRKIEQSAKDFEQKALLEKLKKLSGCAKPVTVKVSQEIHYPQVWGWKNPTLLLPQAATGASKAQLQLMLLHELGHVARNDWPIRQATRLVCALFWFLPPVWWLAKQQVELSERATDDWVLERNHRTADYAELLLQSAQALKQDLPTEALNGSPLFQRISLLLDPHLDREAREPQSLALALLITGLLALAISSGQVMPKIALQPSSALVLTWQAMETANNKVVTDNPLANQLNAAVINKHDFASVARAPAKPQAENMVVLAERYSAEGETLRLSSTVEIGSPGINSVMPIALITPTYPRTAIKRGIEGLVRLEFSINSDGRAENILALSSPNTLLTNAAINALTASQFARPRLQGQAFTLTKVTEEYRFQLTHEPPDT</sequence>
<dbReference type="PANTHER" id="PTHR34978">
    <property type="entry name" value="POSSIBLE SENSOR-TRANSDUCER PROTEIN BLAR"/>
    <property type="match status" value="1"/>
</dbReference>
<comment type="function">
    <text evidence="5">Interacts with outer membrane receptor proteins that carry out high-affinity binding and energy dependent uptake into the periplasmic space of specific substrates. It could act to transduce energy from the cytoplasmic membrane to specific energy-requiring processes in the outer membrane, resulting in the release into the periplasm of ligands bound by these outer membrane proteins.</text>
</comment>
<keyword evidence="5" id="KW-1003">Cell membrane</keyword>
<protein>
    <recommendedName>
        <fullName evidence="5">Protein TonB</fullName>
    </recommendedName>
</protein>
<feature type="domain" description="TonB C-terminal" evidence="6">
    <location>
        <begin position="393"/>
        <end position="489"/>
    </location>
</feature>
<keyword evidence="4 5" id="KW-0472">Membrane</keyword>
<dbReference type="SUPFAM" id="SSF74653">
    <property type="entry name" value="TolA/TonB C-terminal domain"/>
    <property type="match status" value="1"/>
</dbReference>
<organism evidence="7 8">
    <name type="scientific">Simiduia curdlanivorans</name>
    <dbReference type="NCBI Taxonomy" id="1492769"/>
    <lineage>
        <taxon>Bacteria</taxon>
        <taxon>Pseudomonadati</taxon>
        <taxon>Pseudomonadota</taxon>
        <taxon>Gammaproteobacteria</taxon>
        <taxon>Cellvibrionales</taxon>
        <taxon>Cellvibrionaceae</taxon>
        <taxon>Simiduia</taxon>
    </lineage>
</organism>
<gene>
    <name evidence="7" type="ORF">ACFOX3_04205</name>
</gene>
<feature type="transmembrane region" description="Helical" evidence="5">
    <location>
        <begin position="288"/>
        <end position="308"/>
    </location>
</feature>
<dbReference type="Proteomes" id="UP001595840">
    <property type="component" value="Unassembled WGS sequence"/>
</dbReference>
<dbReference type="EMBL" id="JBHSCX010000003">
    <property type="protein sequence ID" value="MFC4361491.1"/>
    <property type="molecule type" value="Genomic_DNA"/>
</dbReference>
<feature type="transmembrane region" description="Helical" evidence="5">
    <location>
        <begin position="6"/>
        <end position="25"/>
    </location>
</feature>
<keyword evidence="3 5" id="KW-1133">Transmembrane helix</keyword>
<keyword evidence="5" id="KW-0813">Transport</keyword>
<dbReference type="InterPro" id="IPR006260">
    <property type="entry name" value="TonB/TolA_C"/>
</dbReference>
<dbReference type="RefSeq" id="WP_290259592.1">
    <property type="nucleotide sequence ID" value="NZ_JAUFQG010000004.1"/>
</dbReference>
<feature type="transmembrane region" description="Helical" evidence="5">
    <location>
        <begin position="87"/>
        <end position="113"/>
    </location>
</feature>
<dbReference type="PRINTS" id="PR01374">
    <property type="entry name" value="TONBPROTEIN"/>
</dbReference>
<evidence type="ECO:0000256" key="5">
    <source>
        <dbReference type="RuleBase" id="RU362123"/>
    </source>
</evidence>
<dbReference type="NCBIfam" id="TIGR01352">
    <property type="entry name" value="tonB_Cterm"/>
    <property type="match status" value="1"/>
</dbReference>
<dbReference type="PROSITE" id="PS52015">
    <property type="entry name" value="TONB_CTD"/>
    <property type="match status" value="1"/>
</dbReference>
<comment type="similarity">
    <text evidence="5">Belongs to the TonB family.</text>
</comment>
<evidence type="ECO:0000313" key="8">
    <source>
        <dbReference type="Proteomes" id="UP001595840"/>
    </source>
</evidence>
<comment type="caution">
    <text evidence="5">Lacks conserved residue(s) required for the propagation of feature annotation.</text>
</comment>
<dbReference type="CDD" id="cd07341">
    <property type="entry name" value="M56_BlaR1_MecR1_like"/>
    <property type="match status" value="1"/>
</dbReference>
<dbReference type="InterPro" id="IPR003538">
    <property type="entry name" value="TonB"/>
</dbReference>
<proteinExistence type="inferred from homology"/>
<dbReference type="Pfam" id="PF03544">
    <property type="entry name" value="TonB_C"/>
    <property type="match status" value="1"/>
</dbReference>
<name>A0ABV8V0R0_9GAMM</name>
<comment type="subcellular location">
    <subcellularLocation>
        <location evidence="5">Cell inner membrane</location>
        <topology evidence="5">Single-pass membrane protein</topology>
        <orientation evidence="5">Periplasmic side</orientation>
    </subcellularLocation>
    <subcellularLocation>
        <location evidence="1">Membrane</location>
        <topology evidence="1">Single-pass membrane protein</topology>
    </subcellularLocation>
</comment>
<keyword evidence="8" id="KW-1185">Reference proteome</keyword>